<evidence type="ECO:0000313" key="3">
    <source>
        <dbReference type="Proteomes" id="UP000569329"/>
    </source>
</evidence>
<gene>
    <name evidence="2" type="ORF">FHX42_001864</name>
</gene>
<organism evidence="2 3">
    <name type="scientific">Halosaccharopolyspora lacisalsi</name>
    <dbReference type="NCBI Taxonomy" id="1000566"/>
    <lineage>
        <taxon>Bacteria</taxon>
        <taxon>Bacillati</taxon>
        <taxon>Actinomycetota</taxon>
        <taxon>Actinomycetes</taxon>
        <taxon>Pseudonocardiales</taxon>
        <taxon>Pseudonocardiaceae</taxon>
        <taxon>Halosaccharopolyspora</taxon>
    </lineage>
</organism>
<name>A0A839DYF7_9PSEU</name>
<proteinExistence type="predicted"/>
<dbReference type="EMBL" id="JACGWZ010000002">
    <property type="protein sequence ID" value="MBA8824517.1"/>
    <property type="molecule type" value="Genomic_DNA"/>
</dbReference>
<dbReference type="Proteomes" id="UP000569329">
    <property type="component" value="Unassembled WGS sequence"/>
</dbReference>
<evidence type="ECO:0000256" key="1">
    <source>
        <dbReference type="SAM" id="MobiDB-lite"/>
    </source>
</evidence>
<feature type="region of interest" description="Disordered" evidence="1">
    <location>
        <begin position="178"/>
        <end position="217"/>
    </location>
</feature>
<feature type="region of interest" description="Disordered" evidence="1">
    <location>
        <begin position="23"/>
        <end position="49"/>
    </location>
</feature>
<comment type="caution">
    <text evidence="2">The sequence shown here is derived from an EMBL/GenBank/DDBJ whole genome shotgun (WGS) entry which is preliminary data.</text>
</comment>
<accession>A0A839DYF7</accession>
<protein>
    <submittedName>
        <fullName evidence="2">Uncharacterized protein</fullName>
    </submittedName>
</protein>
<evidence type="ECO:0000313" key="2">
    <source>
        <dbReference type="EMBL" id="MBA8824517.1"/>
    </source>
</evidence>
<dbReference type="AlphaFoldDB" id="A0A839DYF7"/>
<reference evidence="2 3" key="1">
    <citation type="submission" date="2020-07" db="EMBL/GenBank/DDBJ databases">
        <title>Sequencing the genomes of 1000 actinobacteria strains.</title>
        <authorList>
            <person name="Klenk H.-P."/>
        </authorList>
    </citation>
    <scope>NUCLEOTIDE SEQUENCE [LARGE SCALE GENOMIC DNA]</scope>
    <source>
        <strain evidence="2 3">DSM 45975</strain>
    </source>
</reference>
<keyword evidence="3" id="KW-1185">Reference proteome</keyword>
<sequence>MDITGIVNGLAGELVTHQGKLEGRAAGSHQAQTALESAADSVREQRDAQRKAAETLVDHWTSNTADAFEKKSAMLGKDLATTAEASAQAAKIVAEVIRSLDGRHTTVGDLISDFVTKASQFLKAGLAALGIAAPAGLMRVMASVSDLANRYIHESGGQLKEARAELEEAARKLRALQKELDADGVADPDRSGKKPAERGGEGGETGKEDGKDGPNSAKVEKILDNAREHLGYHEGPNNQNKWGPTGSPWCSFFATSMWQDAGVDVKDVRFHRGRLRMGTKTGHRLRPGSSLRTGTPR</sequence>